<name>A0A1F4XWT1_9BACT</name>
<protein>
    <submittedName>
        <fullName evidence="2">Uncharacterized protein</fullName>
    </submittedName>
</protein>
<evidence type="ECO:0000256" key="1">
    <source>
        <dbReference type="SAM" id="MobiDB-lite"/>
    </source>
</evidence>
<proteinExistence type="predicted"/>
<evidence type="ECO:0000313" key="2">
    <source>
        <dbReference type="EMBL" id="OGC86159.1"/>
    </source>
</evidence>
<feature type="region of interest" description="Disordered" evidence="1">
    <location>
        <begin position="1"/>
        <end position="31"/>
    </location>
</feature>
<feature type="compositionally biased region" description="Basic and acidic residues" evidence="1">
    <location>
        <begin position="21"/>
        <end position="31"/>
    </location>
</feature>
<dbReference type="Proteomes" id="UP000178585">
    <property type="component" value="Unassembled WGS sequence"/>
</dbReference>
<comment type="caution">
    <text evidence="2">The sequence shown here is derived from an EMBL/GenBank/DDBJ whole genome shotgun (WGS) entry which is preliminary data.</text>
</comment>
<dbReference type="EMBL" id="MEWZ01000030">
    <property type="protein sequence ID" value="OGC86159.1"/>
    <property type="molecule type" value="Genomic_DNA"/>
</dbReference>
<organism evidence="2 3">
    <name type="scientific">Candidatus Adlerbacteria bacterium RIFCSPLOWO2_01_FULL_54_21b</name>
    <dbReference type="NCBI Taxonomy" id="1797245"/>
    <lineage>
        <taxon>Bacteria</taxon>
        <taxon>Candidatus Adleribacteriota</taxon>
    </lineage>
</organism>
<gene>
    <name evidence="2" type="ORF">A2949_00150</name>
</gene>
<feature type="compositionally biased region" description="Polar residues" evidence="1">
    <location>
        <begin position="8"/>
        <end position="20"/>
    </location>
</feature>
<reference evidence="2 3" key="1">
    <citation type="journal article" date="2016" name="Nat. Commun.">
        <title>Thousands of microbial genomes shed light on interconnected biogeochemical processes in an aquifer system.</title>
        <authorList>
            <person name="Anantharaman K."/>
            <person name="Brown C.T."/>
            <person name="Hug L.A."/>
            <person name="Sharon I."/>
            <person name="Castelle C.J."/>
            <person name="Probst A.J."/>
            <person name="Thomas B.C."/>
            <person name="Singh A."/>
            <person name="Wilkins M.J."/>
            <person name="Karaoz U."/>
            <person name="Brodie E.L."/>
            <person name="Williams K.H."/>
            <person name="Hubbard S.S."/>
            <person name="Banfield J.F."/>
        </authorList>
    </citation>
    <scope>NUCLEOTIDE SEQUENCE [LARGE SCALE GENOMIC DNA]</scope>
</reference>
<evidence type="ECO:0000313" key="3">
    <source>
        <dbReference type="Proteomes" id="UP000178585"/>
    </source>
</evidence>
<sequence length="149" mass="16849">MIEDFGQSVPSGPQKQSQGTEAEKQRLLEKREESLSSGVEGALYSLLQEQWRKGLGGKIDNDARTLLDLVQHGRPDQIRTYCTSTLHTNDQDIRRRFLFETGVCLATAIENSLRIGRAQSTDLRGRGETAMSLWIELKKEERKKLEGSE</sequence>
<dbReference type="AlphaFoldDB" id="A0A1F4XWT1"/>
<accession>A0A1F4XWT1</accession>